<dbReference type="OrthoDB" id="3068835at2759"/>
<evidence type="ECO:0000256" key="1">
    <source>
        <dbReference type="SAM" id="MobiDB-lite"/>
    </source>
</evidence>
<feature type="compositionally biased region" description="Basic and acidic residues" evidence="1">
    <location>
        <begin position="494"/>
        <end position="507"/>
    </location>
</feature>
<feature type="region of interest" description="Disordered" evidence="1">
    <location>
        <begin position="416"/>
        <end position="518"/>
    </location>
</feature>
<feature type="compositionally biased region" description="Polar residues" evidence="1">
    <location>
        <begin position="14"/>
        <end position="27"/>
    </location>
</feature>
<dbReference type="InterPro" id="IPR053221">
    <property type="entry name" value="Burnettramic_acid_biosynth"/>
</dbReference>
<accession>A0A8H5FDN3</accession>
<organism evidence="2 3">
    <name type="scientific">Tetrapyrgos nigripes</name>
    <dbReference type="NCBI Taxonomy" id="182062"/>
    <lineage>
        <taxon>Eukaryota</taxon>
        <taxon>Fungi</taxon>
        <taxon>Dikarya</taxon>
        <taxon>Basidiomycota</taxon>
        <taxon>Agaricomycotina</taxon>
        <taxon>Agaricomycetes</taxon>
        <taxon>Agaricomycetidae</taxon>
        <taxon>Agaricales</taxon>
        <taxon>Marasmiineae</taxon>
        <taxon>Marasmiaceae</taxon>
        <taxon>Tetrapyrgos</taxon>
    </lineage>
</organism>
<dbReference type="AlphaFoldDB" id="A0A8H5FDN3"/>
<dbReference type="EMBL" id="JAACJM010000294">
    <property type="protein sequence ID" value="KAF5332984.1"/>
    <property type="molecule type" value="Genomic_DNA"/>
</dbReference>
<feature type="region of interest" description="Disordered" evidence="1">
    <location>
        <begin position="596"/>
        <end position="621"/>
    </location>
</feature>
<dbReference type="PANTHER" id="PTHR38887:SF1">
    <property type="entry name" value="RAS MODIFICATION PROTEIN ERF4"/>
    <property type="match status" value="1"/>
</dbReference>
<comment type="caution">
    <text evidence="2">The sequence shown here is derived from an EMBL/GenBank/DDBJ whole genome shotgun (WGS) entry which is preliminary data.</text>
</comment>
<name>A0A8H5FDN3_9AGAR</name>
<feature type="compositionally biased region" description="Basic and acidic residues" evidence="1">
    <location>
        <begin position="469"/>
        <end position="485"/>
    </location>
</feature>
<gene>
    <name evidence="2" type="ORF">D9758_017500</name>
</gene>
<reference evidence="2 3" key="1">
    <citation type="journal article" date="2020" name="ISME J.">
        <title>Uncovering the hidden diversity of litter-decomposition mechanisms in mushroom-forming fungi.</title>
        <authorList>
            <person name="Floudas D."/>
            <person name="Bentzer J."/>
            <person name="Ahren D."/>
            <person name="Johansson T."/>
            <person name="Persson P."/>
            <person name="Tunlid A."/>
        </authorList>
    </citation>
    <scope>NUCLEOTIDE SEQUENCE [LARGE SCALE GENOMIC DNA]</scope>
    <source>
        <strain evidence="2 3">CBS 291.85</strain>
    </source>
</reference>
<dbReference type="Proteomes" id="UP000559256">
    <property type="component" value="Unassembled WGS sequence"/>
</dbReference>
<protein>
    <submittedName>
        <fullName evidence="2">Uncharacterized protein</fullName>
    </submittedName>
</protein>
<keyword evidence="3" id="KW-1185">Reference proteome</keyword>
<evidence type="ECO:0000313" key="2">
    <source>
        <dbReference type="EMBL" id="KAF5332984.1"/>
    </source>
</evidence>
<feature type="region of interest" description="Disordered" evidence="1">
    <location>
        <begin position="1"/>
        <end position="95"/>
    </location>
</feature>
<sequence>MIFNQGDQPPPPYYSSNATAPGAQTGSHMHDMHMPTPNVAGGPSFPAPYVDRNPFRNPSPYDNSSNVSGSGGVSEPPPPPAAMRTPETKSSSGHGIQLTRDAQVLIQTYLPSGTAIDEKERLREYYEQQDKLQHGQSSSTWMPTQTQAAAASGDALPLPLCIPQISISARFDSAFARGYNETLERVGISAQTLLDFIDGLNLAIVASPPLRVVDAVGQALGFVPFHWAMIAGIVLQTTAQTGMRVLSKTLTDRYLRAANLRLFKPRGLSVRLCTTPAMLALIQKQTQSKTSGKGKTKETLDKVGRTVGTVLLHAPLPLSSRIVRAIADKPPLITPAPGESTENVVLRRRLALVSPPGPELALSLRMQGLPAPKKPEGIMEMINQWGLKWDGHKESKKERQNEQRRRALQRIDETFATQGGSAGHGHGGRPTSDLLGARPSSSRPTGRVGSHSSSSGSFDMRMVGQALNDRQEARQARKEYREVRREVKKRYKSERKEARRQWKDDRRARKGLPSRRGGLISGLVSEALGPRETPMQRRVANADLLEHWSNDDVLWIVIMKDDADREIEGIEFAESLDDEEHVRPEVWNAEMELERENLKEALDDSDSDSSSSSDSEHKRRV</sequence>
<dbReference type="PANTHER" id="PTHR38887">
    <property type="entry name" value="CHROMOSOME 21, WHOLE GENOME SHOTGUN SEQUENCE"/>
    <property type="match status" value="1"/>
</dbReference>
<proteinExistence type="predicted"/>
<evidence type="ECO:0000313" key="3">
    <source>
        <dbReference type="Proteomes" id="UP000559256"/>
    </source>
</evidence>